<comment type="caution">
    <text evidence="8">The sequence shown here is derived from an EMBL/GenBank/DDBJ whole genome shotgun (WGS) entry which is preliminary data.</text>
</comment>
<reference evidence="8" key="1">
    <citation type="submission" date="2022-12" db="EMBL/GenBank/DDBJ databases">
        <title>Draft genome assemblies for two species of Escallonia (Escalloniales).</title>
        <authorList>
            <person name="Chanderbali A."/>
            <person name="Dervinis C."/>
            <person name="Anghel I."/>
            <person name="Soltis D."/>
            <person name="Soltis P."/>
            <person name="Zapata F."/>
        </authorList>
    </citation>
    <scope>NUCLEOTIDE SEQUENCE</scope>
    <source>
        <strain evidence="8">UCBG64.0493</strain>
        <tissue evidence="8">Leaf</tissue>
    </source>
</reference>
<evidence type="ECO:0000256" key="3">
    <source>
        <dbReference type="ARBA" id="ARBA00023125"/>
    </source>
</evidence>
<keyword evidence="4" id="KW-0804">Transcription</keyword>
<gene>
    <name evidence="8" type="ORF">RJ639_031105</name>
</gene>
<dbReference type="Gene3D" id="2.20.25.80">
    <property type="entry name" value="WRKY domain"/>
    <property type="match status" value="1"/>
</dbReference>
<proteinExistence type="predicted"/>
<comment type="subcellular location">
    <subcellularLocation>
        <location evidence="1">Nucleus</location>
    </subcellularLocation>
</comment>
<organism evidence="8 9">
    <name type="scientific">Escallonia herrerae</name>
    <dbReference type="NCBI Taxonomy" id="1293975"/>
    <lineage>
        <taxon>Eukaryota</taxon>
        <taxon>Viridiplantae</taxon>
        <taxon>Streptophyta</taxon>
        <taxon>Embryophyta</taxon>
        <taxon>Tracheophyta</taxon>
        <taxon>Spermatophyta</taxon>
        <taxon>Magnoliopsida</taxon>
        <taxon>eudicotyledons</taxon>
        <taxon>Gunneridae</taxon>
        <taxon>Pentapetalae</taxon>
        <taxon>asterids</taxon>
        <taxon>campanulids</taxon>
        <taxon>Escalloniales</taxon>
        <taxon>Escalloniaceae</taxon>
        <taxon>Escallonia</taxon>
    </lineage>
</organism>
<dbReference type="Proteomes" id="UP001188597">
    <property type="component" value="Unassembled WGS sequence"/>
</dbReference>
<dbReference type="SMART" id="SM00774">
    <property type="entry name" value="WRKY"/>
    <property type="match status" value="1"/>
</dbReference>
<dbReference type="InterPro" id="IPR044810">
    <property type="entry name" value="WRKY_plant"/>
</dbReference>
<name>A0AA88X218_9ASTE</name>
<evidence type="ECO:0000313" key="9">
    <source>
        <dbReference type="Proteomes" id="UP001188597"/>
    </source>
</evidence>
<evidence type="ECO:0000256" key="4">
    <source>
        <dbReference type="ARBA" id="ARBA00023163"/>
    </source>
</evidence>
<dbReference type="GO" id="GO:0005634">
    <property type="term" value="C:nucleus"/>
    <property type="evidence" value="ECO:0007669"/>
    <property type="project" value="UniProtKB-SubCell"/>
</dbReference>
<dbReference type="EMBL" id="JAVXUP010000115">
    <property type="protein sequence ID" value="KAK3037734.1"/>
    <property type="molecule type" value="Genomic_DNA"/>
</dbReference>
<dbReference type="InterPro" id="IPR036576">
    <property type="entry name" value="WRKY_dom_sf"/>
</dbReference>
<dbReference type="SUPFAM" id="SSF118290">
    <property type="entry name" value="WRKY DNA-binding domain"/>
    <property type="match status" value="1"/>
</dbReference>
<protein>
    <recommendedName>
        <fullName evidence="7">WRKY domain-containing protein</fullName>
    </recommendedName>
</protein>
<evidence type="ECO:0000259" key="7">
    <source>
        <dbReference type="SMART" id="SM00774"/>
    </source>
</evidence>
<feature type="domain" description="WRKY" evidence="7">
    <location>
        <begin position="76"/>
        <end position="129"/>
    </location>
</feature>
<evidence type="ECO:0000256" key="6">
    <source>
        <dbReference type="SAM" id="MobiDB-lite"/>
    </source>
</evidence>
<dbReference type="PANTHER" id="PTHR31282">
    <property type="entry name" value="WRKY TRANSCRIPTION FACTOR 21-RELATED"/>
    <property type="match status" value="1"/>
</dbReference>
<dbReference type="GO" id="GO:0043565">
    <property type="term" value="F:sequence-specific DNA binding"/>
    <property type="evidence" value="ECO:0007669"/>
    <property type="project" value="InterPro"/>
</dbReference>
<dbReference type="InterPro" id="IPR003657">
    <property type="entry name" value="WRKY_dom"/>
</dbReference>
<dbReference type="GO" id="GO:0003700">
    <property type="term" value="F:DNA-binding transcription factor activity"/>
    <property type="evidence" value="ECO:0007669"/>
    <property type="project" value="InterPro"/>
</dbReference>
<evidence type="ECO:0000256" key="5">
    <source>
        <dbReference type="ARBA" id="ARBA00023242"/>
    </source>
</evidence>
<feature type="compositionally biased region" description="Basic and acidic residues" evidence="6">
    <location>
        <begin position="48"/>
        <end position="62"/>
    </location>
</feature>
<keyword evidence="9" id="KW-1185">Reference proteome</keyword>
<keyword evidence="2" id="KW-0805">Transcription regulation</keyword>
<feature type="region of interest" description="Disordered" evidence="6">
    <location>
        <begin position="1"/>
        <end position="63"/>
    </location>
</feature>
<evidence type="ECO:0000256" key="2">
    <source>
        <dbReference type="ARBA" id="ARBA00023015"/>
    </source>
</evidence>
<accession>A0AA88X218</accession>
<evidence type="ECO:0000256" key="1">
    <source>
        <dbReference type="ARBA" id="ARBA00004123"/>
    </source>
</evidence>
<dbReference type="AlphaFoldDB" id="A0AA88X218"/>
<dbReference type="Pfam" id="PF03106">
    <property type="entry name" value="WRKY"/>
    <property type="match status" value="1"/>
</dbReference>
<sequence>MDEFYKALVGHPDARPPTSNRSGGKEKAQVEGSVSDGSRQGSVSSSSRMEHEGSKAGRKDFQETQMVSIISEGNIPEDGHCWTEYAQMDMSYYRCIHHSQQKCGATKQVQRLDNDMCEVRYLGKHYCTKKLFVTEASVPEYAWDLNLPPPHDPGTPGSPNASVTELDMWRDHSGFCDEGSEVLEAGSDGSKRKQR</sequence>
<feature type="compositionally biased region" description="Low complexity" evidence="6">
    <location>
        <begin position="32"/>
        <end position="47"/>
    </location>
</feature>
<evidence type="ECO:0000313" key="8">
    <source>
        <dbReference type="EMBL" id="KAK3037734.1"/>
    </source>
</evidence>
<keyword evidence="3" id="KW-0238">DNA-binding</keyword>
<keyword evidence="5" id="KW-0539">Nucleus</keyword>